<keyword evidence="2" id="KW-1185">Reference proteome</keyword>
<protein>
    <submittedName>
        <fullName evidence="1">Uncharacterized protein</fullName>
    </submittedName>
</protein>
<dbReference type="EMBL" id="VSRR010006775">
    <property type="protein sequence ID" value="MPC45539.1"/>
    <property type="molecule type" value="Genomic_DNA"/>
</dbReference>
<sequence length="162" mass="17750">MGVASIRLDNPFFVPGERVEKRQESLPHRQQCGWEELWGSRGAASRCVFASWSKESARNVWYAGRSELRTTVGLGGGGGGGGRDTAGQRTSRHPALLPLGLRARYVPTRFYLLLHLMLCLSSTDLTQTLPPSPTPPPPHWPGSLRPDPLPLPSALYLPLPMT</sequence>
<evidence type="ECO:0000313" key="2">
    <source>
        <dbReference type="Proteomes" id="UP000324222"/>
    </source>
</evidence>
<proteinExistence type="predicted"/>
<name>A0A5B7FK89_PORTR</name>
<comment type="caution">
    <text evidence="1">The sequence shown here is derived from an EMBL/GenBank/DDBJ whole genome shotgun (WGS) entry which is preliminary data.</text>
</comment>
<evidence type="ECO:0000313" key="1">
    <source>
        <dbReference type="EMBL" id="MPC45539.1"/>
    </source>
</evidence>
<dbReference type="Proteomes" id="UP000324222">
    <property type="component" value="Unassembled WGS sequence"/>
</dbReference>
<gene>
    <name evidence="1" type="ORF">E2C01_039242</name>
</gene>
<organism evidence="1 2">
    <name type="scientific">Portunus trituberculatus</name>
    <name type="common">Swimming crab</name>
    <name type="synonym">Neptunus trituberculatus</name>
    <dbReference type="NCBI Taxonomy" id="210409"/>
    <lineage>
        <taxon>Eukaryota</taxon>
        <taxon>Metazoa</taxon>
        <taxon>Ecdysozoa</taxon>
        <taxon>Arthropoda</taxon>
        <taxon>Crustacea</taxon>
        <taxon>Multicrustacea</taxon>
        <taxon>Malacostraca</taxon>
        <taxon>Eumalacostraca</taxon>
        <taxon>Eucarida</taxon>
        <taxon>Decapoda</taxon>
        <taxon>Pleocyemata</taxon>
        <taxon>Brachyura</taxon>
        <taxon>Eubrachyura</taxon>
        <taxon>Portunoidea</taxon>
        <taxon>Portunidae</taxon>
        <taxon>Portuninae</taxon>
        <taxon>Portunus</taxon>
    </lineage>
</organism>
<reference evidence="1 2" key="1">
    <citation type="submission" date="2019-05" db="EMBL/GenBank/DDBJ databases">
        <title>Another draft genome of Portunus trituberculatus and its Hox gene families provides insights of decapod evolution.</title>
        <authorList>
            <person name="Jeong J.-H."/>
            <person name="Song I."/>
            <person name="Kim S."/>
            <person name="Choi T."/>
            <person name="Kim D."/>
            <person name="Ryu S."/>
            <person name="Kim W."/>
        </authorList>
    </citation>
    <scope>NUCLEOTIDE SEQUENCE [LARGE SCALE GENOMIC DNA]</scope>
    <source>
        <tissue evidence="1">Muscle</tissue>
    </source>
</reference>
<dbReference type="AlphaFoldDB" id="A0A5B7FK89"/>
<accession>A0A5B7FK89</accession>